<dbReference type="GO" id="GO:0033214">
    <property type="term" value="P:siderophore-iron import into cell"/>
    <property type="evidence" value="ECO:0007669"/>
    <property type="project" value="TreeGrafter"/>
</dbReference>
<dbReference type="GO" id="GO:0005886">
    <property type="term" value="C:plasma membrane"/>
    <property type="evidence" value="ECO:0007669"/>
    <property type="project" value="UniProtKB-SubCell"/>
</dbReference>
<evidence type="ECO:0000256" key="6">
    <source>
        <dbReference type="ARBA" id="ARBA00022989"/>
    </source>
</evidence>
<comment type="similarity">
    <text evidence="2">Belongs to the binding-protein-dependent transport system permease family. FecCD subfamily.</text>
</comment>
<name>A0A378XEP8_9BURK</name>
<dbReference type="CDD" id="cd06550">
    <property type="entry name" value="TM_ABC_iron-siderophores_like"/>
    <property type="match status" value="1"/>
</dbReference>
<feature type="transmembrane region" description="Helical" evidence="8">
    <location>
        <begin position="331"/>
        <end position="348"/>
    </location>
</feature>
<feature type="transmembrane region" description="Helical" evidence="8">
    <location>
        <begin position="115"/>
        <end position="135"/>
    </location>
</feature>
<evidence type="ECO:0000256" key="1">
    <source>
        <dbReference type="ARBA" id="ARBA00004651"/>
    </source>
</evidence>
<dbReference type="PANTHER" id="PTHR30472:SF25">
    <property type="entry name" value="ABC TRANSPORTER PERMEASE PROTEIN MJ0876-RELATED"/>
    <property type="match status" value="1"/>
</dbReference>
<evidence type="ECO:0000256" key="8">
    <source>
        <dbReference type="SAM" id="Phobius"/>
    </source>
</evidence>
<keyword evidence="3" id="KW-0813">Transport</keyword>
<dbReference type="Proteomes" id="UP000254603">
    <property type="component" value="Unassembled WGS sequence"/>
</dbReference>
<dbReference type="Gene3D" id="1.10.3470.10">
    <property type="entry name" value="ABC transporter involved in vitamin B12 uptake, BtuC"/>
    <property type="match status" value="1"/>
</dbReference>
<gene>
    <name evidence="9" type="primary">feuC</name>
    <name evidence="9" type="ORF">NCTC11997_01453</name>
</gene>
<feature type="transmembrane region" description="Helical" evidence="8">
    <location>
        <begin position="141"/>
        <end position="160"/>
    </location>
</feature>
<dbReference type="InterPro" id="IPR000522">
    <property type="entry name" value="ABC_transptr_permease_BtuC"/>
</dbReference>
<dbReference type="Pfam" id="PF01032">
    <property type="entry name" value="FecCD"/>
    <property type="match status" value="1"/>
</dbReference>
<feature type="transmembrane region" description="Helical" evidence="8">
    <location>
        <begin position="167"/>
        <end position="192"/>
    </location>
</feature>
<keyword evidence="5 8" id="KW-0812">Transmembrane</keyword>
<feature type="transmembrane region" description="Helical" evidence="8">
    <location>
        <begin position="262"/>
        <end position="289"/>
    </location>
</feature>
<evidence type="ECO:0000256" key="5">
    <source>
        <dbReference type="ARBA" id="ARBA00022692"/>
    </source>
</evidence>
<dbReference type="FunFam" id="1.10.3470.10:FF:000001">
    <property type="entry name" value="Vitamin B12 ABC transporter permease BtuC"/>
    <property type="match status" value="1"/>
</dbReference>
<evidence type="ECO:0000256" key="7">
    <source>
        <dbReference type="ARBA" id="ARBA00023136"/>
    </source>
</evidence>
<keyword evidence="6 8" id="KW-1133">Transmembrane helix</keyword>
<dbReference type="GO" id="GO:0022857">
    <property type="term" value="F:transmembrane transporter activity"/>
    <property type="evidence" value="ECO:0007669"/>
    <property type="project" value="InterPro"/>
</dbReference>
<organism evidence="9 10">
    <name type="scientific">Oligella ureolytica</name>
    <dbReference type="NCBI Taxonomy" id="90244"/>
    <lineage>
        <taxon>Bacteria</taxon>
        <taxon>Pseudomonadati</taxon>
        <taxon>Pseudomonadota</taxon>
        <taxon>Betaproteobacteria</taxon>
        <taxon>Burkholderiales</taxon>
        <taxon>Alcaligenaceae</taxon>
        <taxon>Oligella</taxon>
    </lineage>
</organism>
<evidence type="ECO:0000256" key="4">
    <source>
        <dbReference type="ARBA" id="ARBA00022475"/>
    </source>
</evidence>
<dbReference type="EMBL" id="UGSB01000001">
    <property type="protein sequence ID" value="SUA54271.1"/>
    <property type="molecule type" value="Genomic_DNA"/>
</dbReference>
<dbReference type="InterPro" id="IPR037294">
    <property type="entry name" value="ABC_BtuC-like"/>
</dbReference>
<keyword evidence="4" id="KW-1003">Cell membrane</keyword>
<evidence type="ECO:0000313" key="10">
    <source>
        <dbReference type="Proteomes" id="UP000254603"/>
    </source>
</evidence>
<accession>A0A378XEP8</accession>
<dbReference type="STRING" id="1122619.GCA_000373745_01117"/>
<keyword evidence="7 8" id="KW-0472">Membrane</keyword>
<dbReference type="AlphaFoldDB" id="A0A378XEP8"/>
<reference evidence="9 10" key="1">
    <citation type="submission" date="2018-06" db="EMBL/GenBank/DDBJ databases">
        <authorList>
            <consortium name="Pathogen Informatics"/>
            <person name="Doyle S."/>
        </authorList>
    </citation>
    <scope>NUCLEOTIDE SEQUENCE [LARGE SCALE GENOMIC DNA]</scope>
    <source>
        <strain evidence="9 10">NCTC11997</strain>
    </source>
</reference>
<evidence type="ECO:0000256" key="2">
    <source>
        <dbReference type="ARBA" id="ARBA00007935"/>
    </source>
</evidence>
<feature type="transmembrane region" description="Helical" evidence="8">
    <location>
        <begin position="31"/>
        <end position="52"/>
    </location>
</feature>
<comment type="subcellular location">
    <subcellularLocation>
        <location evidence="1">Cell membrane</location>
        <topology evidence="1">Multi-pass membrane protein</topology>
    </subcellularLocation>
</comment>
<feature type="transmembrane region" description="Helical" evidence="8">
    <location>
        <begin position="301"/>
        <end position="319"/>
    </location>
</feature>
<evidence type="ECO:0000256" key="3">
    <source>
        <dbReference type="ARBA" id="ARBA00022448"/>
    </source>
</evidence>
<feature type="transmembrane region" description="Helical" evidence="8">
    <location>
        <begin position="212"/>
        <end position="231"/>
    </location>
</feature>
<sequence>MQRSLSVSKSMSQAVNISIELKQSRHKKNRVLIVLALLTVLSLILAMTQGSVKIPLADLPRLLFSNDLSNQELIYQRLLINIRFPRVLLAALAGGVLAFSGASLQALFRNPLAEPGLIGVSAGASLGAVLSIVILGGGFWVIAPMAFLGSLGATLLAYLIGKRYGGVAGLLLAGIAINAIAFSVIGLMTYLATDTELRDLTFWSMGSVATGTWHLLFGLIPWSILCLAFLWPQWRAMNVLLLGPQEVQHLGFDIKQLRWRMVIGVSLLIAPLVAVTGGIAFIGLVVPHIVRMLLGGNYRHVLPASLFGGAMLLIWADYFARTMIAPAELPVGLLTSMIGGPFFLWLLLKNRR</sequence>
<proteinExistence type="inferred from homology"/>
<feature type="transmembrane region" description="Helical" evidence="8">
    <location>
        <begin position="87"/>
        <end position="108"/>
    </location>
</feature>
<dbReference type="PANTHER" id="PTHR30472">
    <property type="entry name" value="FERRIC ENTEROBACTIN TRANSPORT SYSTEM PERMEASE PROTEIN"/>
    <property type="match status" value="1"/>
</dbReference>
<dbReference type="SUPFAM" id="SSF81345">
    <property type="entry name" value="ABC transporter involved in vitamin B12 uptake, BtuC"/>
    <property type="match status" value="1"/>
</dbReference>
<evidence type="ECO:0000313" key="9">
    <source>
        <dbReference type="EMBL" id="SUA54271.1"/>
    </source>
</evidence>
<protein>
    <submittedName>
        <fullName evidence="9">Iron-uptake system permease protein FeuC</fullName>
    </submittedName>
</protein>